<feature type="domain" description="Shikimate dehydrogenase substrate binding N-terminal" evidence="11">
    <location>
        <begin position="13"/>
        <end position="95"/>
    </location>
</feature>
<dbReference type="HAMAP" id="MF_00222">
    <property type="entry name" value="Shikimate_DH_AroE"/>
    <property type="match status" value="1"/>
</dbReference>
<sequence length="288" mass="31567">MYYPSIHTKLVILLGNPLGHSYSALMHNHVFEKLNMDYCYWPVEVSAENLPTVFAGLTRMNVAGFNVTIPHKVRIIALLDEIDPLASVIGAVNTICIKEGRTRGYNTDGEGFLKALEAELDISTAGKNFFILGCGGAARAIAMTFAFHDAGKVFLCNRTISKAEKLTAEINEKIRPCAEVVPQISAEMTPALRTCQVLVNSTSVGMHPDEDRIPIDEALLFQELAVADIVYNPLMTRLLQAAQHTGCRIVNGLGMLVYQGAEAFKLWTGITPPVREMFAVLREGKKGT</sequence>
<dbReference type="CDD" id="cd01065">
    <property type="entry name" value="NAD_bind_Shikimate_DH"/>
    <property type="match status" value="1"/>
</dbReference>
<dbReference type="SUPFAM" id="SSF51735">
    <property type="entry name" value="NAD(P)-binding Rossmann-fold domains"/>
    <property type="match status" value="1"/>
</dbReference>
<feature type="binding site" evidence="9">
    <location>
        <position position="259"/>
    </location>
    <ligand>
        <name>shikimate</name>
        <dbReference type="ChEBI" id="CHEBI:36208"/>
    </ligand>
</feature>
<keyword evidence="4 9" id="KW-0521">NADP</keyword>
<organism evidence="13">
    <name type="scientific">Vecturithrix granuli</name>
    <dbReference type="NCBI Taxonomy" id="1499967"/>
    <lineage>
        <taxon>Bacteria</taxon>
        <taxon>Candidatus Moduliflexota</taxon>
        <taxon>Candidatus Vecturitrichia</taxon>
        <taxon>Candidatus Vecturitrichales</taxon>
        <taxon>Candidatus Vecturitrichaceae</taxon>
        <taxon>Candidatus Vecturithrix</taxon>
    </lineage>
</organism>
<evidence type="ECO:0000256" key="4">
    <source>
        <dbReference type="ARBA" id="ARBA00022857"/>
    </source>
</evidence>
<evidence type="ECO:0000256" key="3">
    <source>
        <dbReference type="ARBA" id="ARBA00022605"/>
    </source>
</evidence>
<keyword evidence="3 9" id="KW-0028">Amino-acid biosynthesis</keyword>
<feature type="domain" description="SDH C-terminal" evidence="12">
    <location>
        <begin position="252"/>
        <end position="277"/>
    </location>
</feature>
<name>A0A081C9H7_VECG1</name>
<evidence type="ECO:0000256" key="6">
    <source>
        <dbReference type="ARBA" id="ARBA00023141"/>
    </source>
</evidence>
<feature type="binding site" evidence="9">
    <location>
        <begin position="21"/>
        <end position="23"/>
    </location>
    <ligand>
        <name>shikimate</name>
        <dbReference type="ChEBI" id="CHEBI:36208"/>
    </ligand>
</feature>
<evidence type="ECO:0000259" key="10">
    <source>
        <dbReference type="Pfam" id="PF01488"/>
    </source>
</evidence>
<dbReference type="GO" id="GO:0004764">
    <property type="term" value="F:shikimate 3-dehydrogenase (NADP+) activity"/>
    <property type="evidence" value="ECO:0007669"/>
    <property type="project" value="UniProtKB-UniRule"/>
</dbReference>
<dbReference type="Proteomes" id="UP000030661">
    <property type="component" value="Unassembled WGS sequence"/>
</dbReference>
<dbReference type="Gene3D" id="3.40.50.720">
    <property type="entry name" value="NAD(P)-binding Rossmann-like Domain"/>
    <property type="match status" value="1"/>
</dbReference>
<evidence type="ECO:0000259" key="12">
    <source>
        <dbReference type="Pfam" id="PF18317"/>
    </source>
</evidence>
<dbReference type="HOGENOM" id="CLU_044063_4_1_0"/>
<dbReference type="PANTHER" id="PTHR21089:SF1">
    <property type="entry name" value="BIFUNCTIONAL 3-DEHYDROQUINATE DEHYDRATASE_SHIKIMATE DEHYDROGENASE, CHLOROPLASTIC"/>
    <property type="match status" value="1"/>
</dbReference>
<feature type="binding site" evidence="9">
    <location>
        <position position="252"/>
    </location>
    <ligand>
        <name>NADP(+)</name>
        <dbReference type="ChEBI" id="CHEBI:58349"/>
    </ligand>
</feature>
<comment type="pathway">
    <text evidence="8">Aromatic compound metabolism; 3,4-dihydroxybenzoate biosynthesis; 3-dehydroquinate from D-quinate (NAD(+) route).</text>
</comment>
<comment type="subunit">
    <text evidence="9">Homodimer.</text>
</comment>
<dbReference type="Pfam" id="PF01488">
    <property type="entry name" value="Shikimate_DH"/>
    <property type="match status" value="1"/>
</dbReference>
<dbReference type="FunFam" id="3.40.50.720:FF:000086">
    <property type="entry name" value="Quinate/shikimate dehydrogenase"/>
    <property type="match status" value="1"/>
</dbReference>
<dbReference type="SUPFAM" id="SSF53223">
    <property type="entry name" value="Aminoacid dehydrogenase-like, N-terminal domain"/>
    <property type="match status" value="1"/>
</dbReference>
<evidence type="ECO:0000256" key="2">
    <source>
        <dbReference type="ARBA" id="ARBA00012962"/>
    </source>
</evidence>
<dbReference type="Pfam" id="PF18317">
    <property type="entry name" value="SDH_C"/>
    <property type="match status" value="1"/>
</dbReference>
<dbReference type="NCBIfam" id="NF001319">
    <property type="entry name" value="PRK00258.3-3"/>
    <property type="match status" value="1"/>
</dbReference>
<comment type="similarity">
    <text evidence="9">Belongs to the shikimate dehydrogenase family.</text>
</comment>
<dbReference type="InterPro" id="IPR011342">
    <property type="entry name" value="Shikimate_DH"/>
</dbReference>
<keyword evidence="14" id="KW-1185">Reference proteome</keyword>
<dbReference type="InterPro" id="IPR041121">
    <property type="entry name" value="SDH_C"/>
</dbReference>
<feature type="binding site" evidence="9">
    <location>
        <begin position="157"/>
        <end position="162"/>
    </location>
    <ligand>
        <name>NADP(+)</name>
        <dbReference type="ChEBI" id="CHEBI:58349"/>
    </ligand>
</feature>
<dbReference type="Pfam" id="PF08501">
    <property type="entry name" value="Shikimate_dh_N"/>
    <property type="match status" value="1"/>
</dbReference>
<feature type="binding site" evidence="9">
    <location>
        <position position="93"/>
    </location>
    <ligand>
        <name>shikimate</name>
        <dbReference type="ChEBI" id="CHEBI:36208"/>
    </ligand>
</feature>
<dbReference type="EC" id="1.1.1.25" evidence="2 9"/>
<feature type="binding site" evidence="9">
    <location>
        <position position="68"/>
    </location>
    <ligand>
        <name>shikimate</name>
        <dbReference type="ChEBI" id="CHEBI:36208"/>
    </ligand>
</feature>
<dbReference type="InterPro" id="IPR046346">
    <property type="entry name" value="Aminoacid_DH-like_N_sf"/>
</dbReference>
<evidence type="ECO:0000259" key="11">
    <source>
        <dbReference type="Pfam" id="PF08501"/>
    </source>
</evidence>
<protein>
    <recommendedName>
        <fullName evidence="2 9">Shikimate dehydrogenase (NADP(+))</fullName>
        <shortName evidence="9">SDH</shortName>
        <ecNumber evidence="2 9">1.1.1.25</ecNumber>
    </recommendedName>
</protein>
<dbReference type="InterPro" id="IPR022893">
    <property type="entry name" value="Shikimate_DH_fam"/>
</dbReference>
<dbReference type="PANTHER" id="PTHR21089">
    <property type="entry name" value="SHIKIMATE DEHYDROGENASE"/>
    <property type="match status" value="1"/>
</dbReference>
<dbReference type="InterPro" id="IPR036291">
    <property type="entry name" value="NAD(P)-bd_dom_sf"/>
</dbReference>
<dbReference type="eggNOG" id="COG0169">
    <property type="taxonomic scope" value="Bacteria"/>
</dbReference>
<feature type="binding site" evidence="9">
    <location>
        <position position="108"/>
    </location>
    <ligand>
        <name>shikimate</name>
        <dbReference type="ChEBI" id="CHEBI:36208"/>
    </ligand>
</feature>
<dbReference type="UniPathway" id="UPA00053">
    <property type="reaction ID" value="UER00087"/>
</dbReference>
<keyword evidence="6 9" id="KW-0057">Aromatic amino acid biosynthesis</keyword>
<comment type="caution">
    <text evidence="9">Lacks conserved residue(s) required for the propagation of feature annotation.</text>
</comment>
<feature type="active site" description="Proton acceptor" evidence="9">
    <location>
        <position position="72"/>
    </location>
</feature>
<dbReference type="InterPro" id="IPR006151">
    <property type="entry name" value="Shikm_DH/Glu-tRNA_Rdtase"/>
</dbReference>
<evidence type="ECO:0000256" key="8">
    <source>
        <dbReference type="ARBA" id="ARBA00060613"/>
    </source>
</evidence>
<feature type="binding site" evidence="9">
    <location>
        <position position="231"/>
    </location>
    <ligand>
        <name>shikimate</name>
        <dbReference type="ChEBI" id="CHEBI:36208"/>
    </ligand>
</feature>
<evidence type="ECO:0000313" key="14">
    <source>
        <dbReference type="Proteomes" id="UP000030661"/>
    </source>
</evidence>
<dbReference type="GO" id="GO:0009423">
    <property type="term" value="P:chorismate biosynthetic process"/>
    <property type="evidence" value="ECO:0007669"/>
    <property type="project" value="UniProtKB-UniRule"/>
</dbReference>
<dbReference type="Gene3D" id="3.40.50.10860">
    <property type="entry name" value="Leucine Dehydrogenase, chain A, domain 1"/>
    <property type="match status" value="1"/>
</dbReference>
<dbReference type="EMBL" id="DF820477">
    <property type="protein sequence ID" value="GAK61232.1"/>
    <property type="molecule type" value="Genomic_DNA"/>
</dbReference>
<comment type="catalytic activity">
    <reaction evidence="7 9">
        <text>shikimate + NADP(+) = 3-dehydroshikimate + NADPH + H(+)</text>
        <dbReference type="Rhea" id="RHEA:17737"/>
        <dbReference type="ChEBI" id="CHEBI:15378"/>
        <dbReference type="ChEBI" id="CHEBI:16630"/>
        <dbReference type="ChEBI" id="CHEBI:36208"/>
        <dbReference type="ChEBI" id="CHEBI:57783"/>
        <dbReference type="ChEBI" id="CHEBI:58349"/>
        <dbReference type="EC" id="1.1.1.25"/>
    </reaction>
</comment>
<dbReference type="GO" id="GO:0008652">
    <property type="term" value="P:amino acid biosynthetic process"/>
    <property type="evidence" value="ECO:0007669"/>
    <property type="project" value="UniProtKB-KW"/>
</dbReference>
<dbReference type="STRING" id="1499967.U27_01131"/>
<keyword evidence="5 9" id="KW-0560">Oxidoreductase</keyword>
<evidence type="ECO:0000256" key="9">
    <source>
        <dbReference type="HAMAP-Rule" id="MF_00222"/>
    </source>
</evidence>
<dbReference type="AlphaFoldDB" id="A0A081C9H7"/>
<evidence type="ECO:0000313" key="13">
    <source>
        <dbReference type="EMBL" id="GAK61232.1"/>
    </source>
</evidence>
<dbReference type="GO" id="GO:0019632">
    <property type="term" value="P:shikimate metabolic process"/>
    <property type="evidence" value="ECO:0007669"/>
    <property type="project" value="InterPro"/>
</dbReference>
<feature type="domain" description="Quinate/shikimate 5-dehydrogenase/glutamyl-tRNA reductase" evidence="10">
    <location>
        <begin position="123"/>
        <end position="202"/>
    </location>
</feature>
<comment type="pathway">
    <text evidence="1 9">Metabolic intermediate biosynthesis; chorismate biosynthesis; chorismate from D-erythrose 4-phosphate and phosphoenolpyruvate: step 4/7.</text>
</comment>
<gene>
    <name evidence="9" type="primary">aroE</name>
    <name evidence="13" type="ORF">U27_01131</name>
</gene>
<proteinExistence type="inferred from homology"/>
<reference evidence="13" key="1">
    <citation type="journal article" date="2015" name="PeerJ">
        <title>First genomic representation of candidate bacterial phylum KSB3 points to enhanced environmental sensing as a trigger of wastewater bulking.</title>
        <authorList>
            <person name="Sekiguchi Y."/>
            <person name="Ohashi A."/>
            <person name="Parks D.H."/>
            <person name="Yamauchi T."/>
            <person name="Tyson G.W."/>
            <person name="Hugenholtz P."/>
        </authorList>
    </citation>
    <scope>NUCLEOTIDE SEQUENCE [LARGE SCALE GENOMIC DNA]</scope>
</reference>
<dbReference type="InterPro" id="IPR013708">
    <property type="entry name" value="Shikimate_DH-bd_N"/>
</dbReference>
<evidence type="ECO:0000256" key="1">
    <source>
        <dbReference type="ARBA" id="ARBA00004871"/>
    </source>
</evidence>
<accession>A0A081C9H7</accession>
<evidence type="ECO:0000256" key="5">
    <source>
        <dbReference type="ARBA" id="ARBA00023002"/>
    </source>
</evidence>
<evidence type="ECO:0000256" key="7">
    <source>
        <dbReference type="ARBA" id="ARBA00049442"/>
    </source>
</evidence>
<feature type="binding site" evidence="9">
    <location>
        <position position="229"/>
    </location>
    <ligand>
        <name>NADP(+)</name>
        <dbReference type="ChEBI" id="CHEBI:58349"/>
    </ligand>
</feature>
<dbReference type="GO" id="GO:0050661">
    <property type="term" value="F:NADP binding"/>
    <property type="evidence" value="ECO:0007669"/>
    <property type="project" value="InterPro"/>
</dbReference>
<dbReference type="GO" id="GO:0009073">
    <property type="term" value="P:aromatic amino acid family biosynthetic process"/>
    <property type="evidence" value="ECO:0007669"/>
    <property type="project" value="UniProtKB-KW"/>
</dbReference>
<dbReference type="NCBIfam" id="TIGR00507">
    <property type="entry name" value="aroE"/>
    <property type="match status" value="1"/>
</dbReference>
<comment type="function">
    <text evidence="9">Involved in the biosynthesis of the chorismate, which leads to the biosynthesis of aromatic amino acids. Catalyzes the reversible NADPH linked reduction of 3-dehydroshikimate (DHSA) to yield shikimate (SA).</text>
</comment>